<keyword evidence="4 14" id="KW-0963">Cytoplasm</keyword>
<feature type="active site" description="Proton acceptor" evidence="14">
    <location>
        <position position="109"/>
    </location>
</feature>
<dbReference type="InterPro" id="IPR007197">
    <property type="entry name" value="rSAM"/>
</dbReference>
<evidence type="ECO:0000256" key="5">
    <source>
        <dbReference type="ARBA" id="ARBA00022552"/>
    </source>
</evidence>
<feature type="binding site" evidence="14">
    <location>
        <position position="136"/>
    </location>
    <ligand>
        <name>[4Fe-4S] cluster</name>
        <dbReference type="ChEBI" id="CHEBI:49883"/>
        <note>4Fe-4S-S-AdoMet</note>
    </ligand>
</feature>
<dbReference type="InterPro" id="IPR027492">
    <property type="entry name" value="RNA_MTrfase_RlmN"/>
</dbReference>
<dbReference type="GO" id="GO:0070040">
    <property type="term" value="F:rRNA (adenine(2503)-C2-)-methyltransferase activity"/>
    <property type="evidence" value="ECO:0007669"/>
    <property type="project" value="UniProtKB-UniRule"/>
</dbReference>
<evidence type="ECO:0000259" key="15">
    <source>
        <dbReference type="PROSITE" id="PS51918"/>
    </source>
</evidence>
<dbReference type="GO" id="GO:0019843">
    <property type="term" value="F:rRNA binding"/>
    <property type="evidence" value="ECO:0007669"/>
    <property type="project" value="UniProtKB-UniRule"/>
</dbReference>
<sequence>MKTRLLGKNPDELRQIVTAEGLPAFTAKQIARWMYVRKVRSIDMMTDISKAGRERLSAKYEVGATEYAGSVTSSDGTRKYLFPVEDTHGPSIPGQSAASGPSAFSRAVEAVVIPDGDRTTLCVSSQAGCRMGCRFCMTGRQGFHGHLQAADILSQSIAIDESSALTNAVFMGMGEPLDNYQEVMRAISVLTSDWGFAWSPKRITVSTIGVLPALHRFLDESRCHLAVSLHNPFPDERLSIMPVEKAFHIYDILDLIRQYDFSGQRRVSFEYTMFSGFNDSIRHADALSRLLKGLECRVNLIRFHQIPDFPYTTSPDIVIRRFQERLNAAGVVATVRASRGEDILAACGMLAGAVRDNGRPAALQAGPGTGHLRK</sequence>
<dbReference type="GO" id="GO:0070475">
    <property type="term" value="P:rRNA base methylation"/>
    <property type="evidence" value="ECO:0007669"/>
    <property type="project" value="UniProtKB-UniRule"/>
</dbReference>
<evidence type="ECO:0000256" key="3">
    <source>
        <dbReference type="ARBA" id="ARBA00022485"/>
    </source>
</evidence>
<dbReference type="GO" id="GO:0002935">
    <property type="term" value="F:tRNA (adenine(37)-C2)-methyltransferase activity"/>
    <property type="evidence" value="ECO:0007669"/>
    <property type="project" value="UniProtKB-UniRule"/>
</dbReference>
<comment type="miscellaneous">
    <text evidence="14">Reaction proceeds by a ping-pong mechanism involving intermediate methylation of a conserved cysteine residue.</text>
</comment>
<dbReference type="GO" id="GO:0051539">
    <property type="term" value="F:4 iron, 4 sulfur cluster binding"/>
    <property type="evidence" value="ECO:0007669"/>
    <property type="project" value="UniProtKB-UniRule"/>
</dbReference>
<gene>
    <name evidence="14 16" type="primary">rlmN</name>
    <name evidence="16" type="ORF">IAC29_07870</name>
</gene>
<evidence type="ECO:0000256" key="2">
    <source>
        <dbReference type="ARBA" id="ARBA00007544"/>
    </source>
</evidence>
<keyword evidence="7 14" id="KW-0808">Transferase</keyword>
<dbReference type="PIRSF" id="PIRSF006004">
    <property type="entry name" value="CHP00048"/>
    <property type="match status" value="1"/>
</dbReference>
<evidence type="ECO:0000256" key="1">
    <source>
        <dbReference type="ARBA" id="ARBA00004496"/>
    </source>
</evidence>
<keyword evidence="8 14" id="KW-0949">S-adenosyl-L-methionine</keyword>
<reference evidence="16" key="2">
    <citation type="journal article" date="2021" name="PeerJ">
        <title>Extensive microbial diversity within the chicken gut microbiome revealed by metagenomics and culture.</title>
        <authorList>
            <person name="Gilroy R."/>
            <person name="Ravi A."/>
            <person name="Getino M."/>
            <person name="Pursley I."/>
            <person name="Horton D.L."/>
            <person name="Alikhan N.F."/>
            <person name="Baker D."/>
            <person name="Gharbi K."/>
            <person name="Hall N."/>
            <person name="Watson M."/>
            <person name="Adriaenssens E.M."/>
            <person name="Foster-Nyarko E."/>
            <person name="Jarju S."/>
            <person name="Secka A."/>
            <person name="Antonio M."/>
            <person name="Oren A."/>
            <person name="Chaudhuri R.R."/>
            <person name="La Ragione R."/>
            <person name="Hildebrand F."/>
            <person name="Pallen M.J."/>
        </authorList>
    </citation>
    <scope>NUCLEOTIDE SEQUENCE</scope>
    <source>
        <strain evidence="16">20514</strain>
    </source>
</reference>
<keyword evidence="5 14" id="KW-0698">rRNA processing</keyword>
<dbReference type="Gene3D" id="3.20.20.70">
    <property type="entry name" value="Aldolase class I"/>
    <property type="match status" value="1"/>
</dbReference>
<evidence type="ECO:0000256" key="14">
    <source>
        <dbReference type="HAMAP-Rule" id="MF_01849"/>
    </source>
</evidence>
<feature type="binding site" evidence="14">
    <location>
        <position position="206"/>
    </location>
    <ligand>
        <name>S-adenosyl-L-methionine</name>
        <dbReference type="ChEBI" id="CHEBI:59789"/>
    </ligand>
</feature>
<evidence type="ECO:0000256" key="13">
    <source>
        <dbReference type="ARBA" id="ARBA00023157"/>
    </source>
</evidence>
<dbReference type="InterPro" id="IPR048641">
    <property type="entry name" value="RlmN_N"/>
</dbReference>
<feature type="binding site" evidence="14">
    <location>
        <begin position="174"/>
        <end position="175"/>
    </location>
    <ligand>
        <name>S-adenosyl-L-methionine</name>
        <dbReference type="ChEBI" id="CHEBI:59789"/>
    </ligand>
</feature>
<dbReference type="SUPFAM" id="SSF102114">
    <property type="entry name" value="Radical SAM enzymes"/>
    <property type="match status" value="1"/>
</dbReference>
<feature type="binding site" evidence="14">
    <location>
        <position position="129"/>
    </location>
    <ligand>
        <name>[4Fe-4S] cluster</name>
        <dbReference type="ChEBI" id="CHEBI:49883"/>
        <note>4Fe-4S-S-AdoMet</note>
    </ligand>
</feature>
<comment type="cofactor">
    <cofactor evidence="14">
        <name>[4Fe-4S] cluster</name>
        <dbReference type="ChEBI" id="CHEBI:49883"/>
    </cofactor>
    <text evidence="14">Binds 1 [4Fe-4S] cluster. The cluster is coordinated with 3 cysteines and an exchangeable S-adenosyl-L-methionine.</text>
</comment>
<evidence type="ECO:0000256" key="11">
    <source>
        <dbReference type="ARBA" id="ARBA00023004"/>
    </source>
</evidence>
<organism evidence="16 17">
    <name type="scientific">Candidatus Cryptobacteroides merdigallinarum</name>
    <dbReference type="NCBI Taxonomy" id="2840770"/>
    <lineage>
        <taxon>Bacteria</taxon>
        <taxon>Pseudomonadati</taxon>
        <taxon>Bacteroidota</taxon>
        <taxon>Bacteroidia</taxon>
        <taxon>Bacteroidales</taxon>
        <taxon>Candidatus Cryptobacteroides</taxon>
    </lineage>
</organism>
<feature type="active site" description="S-methylcysteine intermediate" evidence="14">
    <location>
        <position position="347"/>
    </location>
</feature>
<proteinExistence type="inferred from homology"/>
<feature type="domain" description="Radical SAM core" evidence="15">
    <location>
        <begin position="115"/>
        <end position="342"/>
    </location>
</feature>
<keyword evidence="12 14" id="KW-0411">Iron-sulfur</keyword>
<keyword evidence="9 14" id="KW-0819">tRNA processing</keyword>
<comment type="caution">
    <text evidence="14">Lacks conserved residue(s) required for the propagation of feature annotation.</text>
</comment>
<dbReference type="GO" id="GO:0046872">
    <property type="term" value="F:metal ion binding"/>
    <property type="evidence" value="ECO:0007669"/>
    <property type="project" value="UniProtKB-KW"/>
</dbReference>
<comment type="function">
    <text evidence="14">Specifically methylates position 2 of adenine 2503 in 23S rRNA and position 2 of adenine 37 in tRNAs.</text>
</comment>
<dbReference type="SFLD" id="SFLDS00029">
    <property type="entry name" value="Radical_SAM"/>
    <property type="match status" value="1"/>
</dbReference>
<dbReference type="Proteomes" id="UP000810252">
    <property type="component" value="Unassembled WGS sequence"/>
</dbReference>
<comment type="catalytic activity">
    <reaction evidence="14">
        <text>adenosine(2503) in 23S rRNA + 2 reduced [2Fe-2S]-[ferredoxin] + 2 S-adenosyl-L-methionine = 2-methyladenosine(2503) in 23S rRNA + 5'-deoxyadenosine + L-methionine + 2 oxidized [2Fe-2S]-[ferredoxin] + S-adenosyl-L-homocysteine</text>
        <dbReference type="Rhea" id="RHEA:42916"/>
        <dbReference type="Rhea" id="RHEA-COMP:10000"/>
        <dbReference type="Rhea" id="RHEA-COMP:10001"/>
        <dbReference type="Rhea" id="RHEA-COMP:10152"/>
        <dbReference type="Rhea" id="RHEA-COMP:10282"/>
        <dbReference type="ChEBI" id="CHEBI:17319"/>
        <dbReference type="ChEBI" id="CHEBI:33737"/>
        <dbReference type="ChEBI" id="CHEBI:33738"/>
        <dbReference type="ChEBI" id="CHEBI:57844"/>
        <dbReference type="ChEBI" id="CHEBI:57856"/>
        <dbReference type="ChEBI" id="CHEBI:59789"/>
        <dbReference type="ChEBI" id="CHEBI:74411"/>
        <dbReference type="ChEBI" id="CHEBI:74497"/>
        <dbReference type="EC" id="2.1.1.192"/>
    </reaction>
</comment>
<dbReference type="InterPro" id="IPR040072">
    <property type="entry name" value="Methyltransferase_A"/>
</dbReference>
<dbReference type="EC" id="2.1.1.192" evidence="14"/>
<comment type="subcellular location">
    <subcellularLocation>
        <location evidence="1 14">Cytoplasm</location>
    </subcellularLocation>
</comment>
<feature type="binding site" evidence="14">
    <location>
        <position position="304"/>
    </location>
    <ligand>
        <name>S-adenosyl-L-methionine</name>
        <dbReference type="ChEBI" id="CHEBI:59789"/>
    </ligand>
</feature>
<comment type="similarity">
    <text evidence="2 14">Belongs to the radical SAM superfamily. RlmN family.</text>
</comment>
<comment type="caution">
    <text evidence="16">The sequence shown here is derived from an EMBL/GenBank/DDBJ whole genome shotgun (WGS) entry which is preliminary data.</text>
</comment>
<keyword evidence="10 14" id="KW-0479">Metal-binding</keyword>
<keyword evidence="13 14" id="KW-1015">Disulfide bond</keyword>
<evidence type="ECO:0000256" key="7">
    <source>
        <dbReference type="ARBA" id="ARBA00022679"/>
    </source>
</evidence>
<feature type="binding site" evidence="14">
    <location>
        <begin position="228"/>
        <end position="230"/>
    </location>
    <ligand>
        <name>S-adenosyl-L-methionine</name>
        <dbReference type="ChEBI" id="CHEBI:59789"/>
    </ligand>
</feature>
<dbReference type="Pfam" id="PF04055">
    <property type="entry name" value="Radical_SAM"/>
    <property type="match status" value="1"/>
</dbReference>
<name>A0A9D9EMB6_9BACT</name>
<keyword evidence="3 14" id="KW-0004">4Fe-4S</keyword>
<dbReference type="InterPro" id="IPR004383">
    <property type="entry name" value="rRNA_lsu_MTrfase_RlmN/Cfr"/>
</dbReference>
<dbReference type="InterPro" id="IPR058240">
    <property type="entry name" value="rSAM_sf"/>
</dbReference>
<dbReference type="Gene3D" id="1.10.150.530">
    <property type="match status" value="1"/>
</dbReference>
<evidence type="ECO:0000256" key="9">
    <source>
        <dbReference type="ARBA" id="ARBA00022694"/>
    </source>
</evidence>
<dbReference type="AlphaFoldDB" id="A0A9D9EMB6"/>
<dbReference type="EMBL" id="JADIMQ010000112">
    <property type="protein sequence ID" value="MBO8449171.1"/>
    <property type="molecule type" value="Genomic_DNA"/>
</dbReference>
<evidence type="ECO:0000256" key="4">
    <source>
        <dbReference type="ARBA" id="ARBA00022490"/>
    </source>
</evidence>
<dbReference type="GO" id="GO:0000049">
    <property type="term" value="F:tRNA binding"/>
    <property type="evidence" value="ECO:0007669"/>
    <property type="project" value="UniProtKB-UniRule"/>
</dbReference>
<dbReference type="PANTHER" id="PTHR30544">
    <property type="entry name" value="23S RRNA METHYLTRANSFERASE"/>
    <property type="match status" value="1"/>
</dbReference>
<evidence type="ECO:0000256" key="12">
    <source>
        <dbReference type="ARBA" id="ARBA00023014"/>
    </source>
</evidence>
<dbReference type="SFLD" id="SFLDF00275">
    <property type="entry name" value="adenosine_C2_methyltransferase"/>
    <property type="match status" value="1"/>
</dbReference>
<dbReference type="GO" id="GO:0030488">
    <property type="term" value="P:tRNA methylation"/>
    <property type="evidence" value="ECO:0007669"/>
    <property type="project" value="UniProtKB-UniRule"/>
</dbReference>
<comment type="catalytic activity">
    <reaction evidence="14">
        <text>adenosine(37) in tRNA + 2 reduced [2Fe-2S]-[ferredoxin] + 2 S-adenosyl-L-methionine = 2-methyladenosine(37) in tRNA + 5'-deoxyadenosine + L-methionine + 2 oxidized [2Fe-2S]-[ferredoxin] + S-adenosyl-L-homocysteine</text>
        <dbReference type="Rhea" id="RHEA:43332"/>
        <dbReference type="Rhea" id="RHEA-COMP:10000"/>
        <dbReference type="Rhea" id="RHEA-COMP:10001"/>
        <dbReference type="Rhea" id="RHEA-COMP:10162"/>
        <dbReference type="Rhea" id="RHEA-COMP:10485"/>
        <dbReference type="ChEBI" id="CHEBI:17319"/>
        <dbReference type="ChEBI" id="CHEBI:33737"/>
        <dbReference type="ChEBI" id="CHEBI:33738"/>
        <dbReference type="ChEBI" id="CHEBI:57844"/>
        <dbReference type="ChEBI" id="CHEBI:57856"/>
        <dbReference type="ChEBI" id="CHEBI:59789"/>
        <dbReference type="ChEBI" id="CHEBI:74411"/>
        <dbReference type="ChEBI" id="CHEBI:74497"/>
        <dbReference type="EC" id="2.1.1.192"/>
    </reaction>
</comment>
<evidence type="ECO:0000313" key="16">
    <source>
        <dbReference type="EMBL" id="MBO8449171.1"/>
    </source>
</evidence>
<evidence type="ECO:0000256" key="6">
    <source>
        <dbReference type="ARBA" id="ARBA00022603"/>
    </source>
</evidence>
<dbReference type="GO" id="GO:0005737">
    <property type="term" value="C:cytoplasm"/>
    <property type="evidence" value="ECO:0007669"/>
    <property type="project" value="UniProtKB-SubCell"/>
</dbReference>
<keyword evidence="11 14" id="KW-0408">Iron</keyword>
<reference evidence="16" key="1">
    <citation type="submission" date="2020-10" db="EMBL/GenBank/DDBJ databases">
        <authorList>
            <person name="Gilroy R."/>
        </authorList>
    </citation>
    <scope>NUCLEOTIDE SEQUENCE</scope>
    <source>
        <strain evidence="16">20514</strain>
    </source>
</reference>
<evidence type="ECO:0000256" key="10">
    <source>
        <dbReference type="ARBA" id="ARBA00022723"/>
    </source>
</evidence>
<protein>
    <recommendedName>
        <fullName evidence="14">Probable dual-specificity RNA methyltransferase RlmN</fullName>
        <ecNumber evidence="14">2.1.1.192</ecNumber>
    </recommendedName>
    <alternativeName>
        <fullName evidence="14">23S rRNA (adenine(2503)-C(2))-methyltransferase</fullName>
    </alternativeName>
    <alternativeName>
        <fullName evidence="14">23S rRNA m2A2503 methyltransferase</fullName>
    </alternativeName>
    <alternativeName>
        <fullName evidence="14">Ribosomal RNA large subunit methyltransferase N</fullName>
    </alternativeName>
    <alternativeName>
        <fullName evidence="14">tRNA (adenine(37)-C(2))-methyltransferase</fullName>
    </alternativeName>
    <alternativeName>
        <fullName evidence="14">tRNA m2A37 methyltransferase</fullName>
    </alternativeName>
</protein>
<evidence type="ECO:0000313" key="17">
    <source>
        <dbReference type="Proteomes" id="UP000810252"/>
    </source>
</evidence>
<evidence type="ECO:0000256" key="8">
    <source>
        <dbReference type="ARBA" id="ARBA00022691"/>
    </source>
</evidence>
<keyword evidence="6 14" id="KW-0489">Methyltransferase</keyword>
<dbReference type="SFLD" id="SFLDG01062">
    <property type="entry name" value="methyltransferase_(Class_A)"/>
    <property type="match status" value="1"/>
</dbReference>
<accession>A0A9D9EMB6</accession>
<dbReference type="PANTHER" id="PTHR30544:SF5">
    <property type="entry name" value="RADICAL SAM CORE DOMAIN-CONTAINING PROTEIN"/>
    <property type="match status" value="1"/>
</dbReference>
<dbReference type="PROSITE" id="PS51918">
    <property type="entry name" value="RADICAL_SAM"/>
    <property type="match status" value="1"/>
</dbReference>
<dbReference type="Pfam" id="PF21016">
    <property type="entry name" value="RlmN_N"/>
    <property type="match status" value="1"/>
</dbReference>
<dbReference type="InterPro" id="IPR013785">
    <property type="entry name" value="Aldolase_TIM"/>
</dbReference>
<dbReference type="HAMAP" id="MF_01849">
    <property type="entry name" value="RNA_methyltr_RlmN"/>
    <property type="match status" value="1"/>
</dbReference>
<feature type="binding site" evidence="14">
    <location>
        <position position="133"/>
    </location>
    <ligand>
        <name>[4Fe-4S] cluster</name>
        <dbReference type="ChEBI" id="CHEBI:49883"/>
        <note>4Fe-4S-S-AdoMet</note>
    </ligand>
</feature>